<dbReference type="Proteomes" id="UP001283361">
    <property type="component" value="Unassembled WGS sequence"/>
</dbReference>
<protein>
    <submittedName>
        <fullName evidence="2">Uncharacterized protein</fullName>
    </submittedName>
</protein>
<evidence type="ECO:0000313" key="2">
    <source>
        <dbReference type="EMBL" id="KAK3770217.1"/>
    </source>
</evidence>
<dbReference type="AlphaFoldDB" id="A0AAE0ZKP6"/>
<keyword evidence="1" id="KW-0812">Transmembrane</keyword>
<sequence length="151" mass="17035">MQVQNPEPLPSLEQIKHVGSDLEFGPLEEEYSRILLLAMFSEYRKNLYRLSAVIGRSEGLRVKDGTDLWHLDNPHSSVKLQLHISQAALARLTQPDPGLTLLKTRSAGQRQTLKSIIECHVTFTIEEFYLAYLSSVVVLYTLLFTVLPAIG</sequence>
<name>A0AAE0ZKP6_9GAST</name>
<gene>
    <name evidence="2" type="ORF">RRG08_038728</name>
</gene>
<proteinExistence type="predicted"/>
<keyword evidence="3" id="KW-1185">Reference proteome</keyword>
<feature type="transmembrane region" description="Helical" evidence="1">
    <location>
        <begin position="129"/>
        <end position="150"/>
    </location>
</feature>
<evidence type="ECO:0000313" key="3">
    <source>
        <dbReference type="Proteomes" id="UP001283361"/>
    </source>
</evidence>
<evidence type="ECO:0000256" key="1">
    <source>
        <dbReference type="SAM" id="Phobius"/>
    </source>
</evidence>
<keyword evidence="1" id="KW-0472">Membrane</keyword>
<dbReference type="EMBL" id="JAWDGP010003865">
    <property type="protein sequence ID" value="KAK3770217.1"/>
    <property type="molecule type" value="Genomic_DNA"/>
</dbReference>
<keyword evidence="1" id="KW-1133">Transmembrane helix</keyword>
<comment type="caution">
    <text evidence="2">The sequence shown here is derived from an EMBL/GenBank/DDBJ whole genome shotgun (WGS) entry which is preliminary data.</text>
</comment>
<organism evidence="2 3">
    <name type="scientific">Elysia crispata</name>
    <name type="common">lettuce slug</name>
    <dbReference type="NCBI Taxonomy" id="231223"/>
    <lineage>
        <taxon>Eukaryota</taxon>
        <taxon>Metazoa</taxon>
        <taxon>Spiralia</taxon>
        <taxon>Lophotrochozoa</taxon>
        <taxon>Mollusca</taxon>
        <taxon>Gastropoda</taxon>
        <taxon>Heterobranchia</taxon>
        <taxon>Euthyneura</taxon>
        <taxon>Panpulmonata</taxon>
        <taxon>Sacoglossa</taxon>
        <taxon>Placobranchoidea</taxon>
        <taxon>Plakobranchidae</taxon>
        <taxon>Elysia</taxon>
    </lineage>
</organism>
<accession>A0AAE0ZKP6</accession>
<reference evidence="2" key="1">
    <citation type="journal article" date="2023" name="G3 (Bethesda)">
        <title>A reference genome for the long-term kleptoplast-retaining sea slug Elysia crispata morphotype clarki.</title>
        <authorList>
            <person name="Eastman K.E."/>
            <person name="Pendleton A.L."/>
            <person name="Shaikh M.A."/>
            <person name="Suttiyut T."/>
            <person name="Ogas R."/>
            <person name="Tomko P."/>
            <person name="Gavelis G."/>
            <person name="Widhalm J.R."/>
            <person name="Wisecaver J.H."/>
        </authorList>
    </citation>
    <scope>NUCLEOTIDE SEQUENCE</scope>
    <source>
        <strain evidence="2">ECLA1</strain>
    </source>
</reference>